<evidence type="ECO:0000313" key="4">
    <source>
        <dbReference type="Proteomes" id="UP000198861"/>
    </source>
</evidence>
<dbReference type="Proteomes" id="UP000199579">
    <property type="component" value="Unassembled WGS sequence"/>
</dbReference>
<keyword evidence="4" id="KW-1185">Reference proteome</keyword>
<dbReference type="PIRSF" id="PIRSF020606">
    <property type="entry name" value="UCP020606"/>
    <property type="match status" value="1"/>
</dbReference>
<gene>
    <name evidence="2" type="ORF">SAMN04244571_00377</name>
    <name evidence="3" type="ORF">SAMN04244574_00015</name>
</gene>
<feature type="transmembrane region" description="Helical" evidence="1">
    <location>
        <begin position="60"/>
        <end position="78"/>
    </location>
</feature>
<evidence type="ECO:0000313" key="2">
    <source>
        <dbReference type="EMBL" id="SFA79493.1"/>
    </source>
</evidence>
<evidence type="ECO:0000313" key="3">
    <source>
        <dbReference type="EMBL" id="SFK28696.1"/>
    </source>
</evidence>
<sequence>MNAAPRQLPLIAGLLALIWLWAAIEPLSRSDWLLENLLVFFFVGLLLATHRRFAFSLGAYRLFALFIAMHLYGSHYTYAETPLGDWLRDSLGLGRNHYDRLVHCAFGLLLACPLRELLARRAGLREFWLDGLALSLVMAMSALYEQLEMLATLIVSPDLGTAFLGTQGDEWDAQKDAGLATLGALAALGLRRLLGRAARRRNAPA</sequence>
<dbReference type="Proteomes" id="UP000198861">
    <property type="component" value="Unassembled WGS sequence"/>
</dbReference>
<dbReference type="RefSeq" id="WP_090934176.1">
    <property type="nucleotide sequence ID" value="NZ_FOKJ01000003.1"/>
</dbReference>
<evidence type="ECO:0000313" key="5">
    <source>
        <dbReference type="Proteomes" id="UP000199579"/>
    </source>
</evidence>
<dbReference type="InterPro" id="IPR058534">
    <property type="entry name" value="YjdF"/>
</dbReference>
<name>A0A1I3YBY8_9GAMM</name>
<proteinExistence type="predicted"/>
<accession>A0A1I3YBY8</accession>
<organism evidence="3 5">
    <name type="scientific">Azotobacter beijerinckii</name>
    <dbReference type="NCBI Taxonomy" id="170623"/>
    <lineage>
        <taxon>Bacteria</taxon>
        <taxon>Pseudomonadati</taxon>
        <taxon>Pseudomonadota</taxon>
        <taxon>Gammaproteobacteria</taxon>
        <taxon>Pseudomonadales</taxon>
        <taxon>Pseudomonadaceae</taxon>
        <taxon>Azotobacter</taxon>
    </lineage>
</organism>
<feature type="transmembrane region" description="Helical" evidence="1">
    <location>
        <begin position="177"/>
        <end position="194"/>
    </location>
</feature>
<keyword evidence="1" id="KW-0812">Transmembrane</keyword>
<reference evidence="3 5" key="1">
    <citation type="submission" date="2016-10" db="EMBL/GenBank/DDBJ databases">
        <authorList>
            <person name="de Groot N.N."/>
        </authorList>
    </citation>
    <scope>NUCLEOTIDE SEQUENCE [LARGE SCALE GENOMIC DNA]</scope>
    <source>
        <strain evidence="3 5">DSM 381</strain>
    </source>
</reference>
<reference evidence="2 4" key="2">
    <citation type="submission" date="2016-10" db="EMBL/GenBank/DDBJ databases">
        <authorList>
            <person name="Varghese N."/>
            <person name="Submissions S."/>
        </authorList>
    </citation>
    <scope>NUCLEOTIDE SEQUENCE [LARGE SCALE GENOMIC DNA]</scope>
    <source>
        <strain evidence="2 4">DSM 282</strain>
    </source>
</reference>
<keyword evidence="1" id="KW-1133">Transmembrane helix</keyword>
<dbReference type="AlphaFoldDB" id="A0A1I3YBY8"/>
<evidence type="ECO:0000256" key="1">
    <source>
        <dbReference type="SAM" id="Phobius"/>
    </source>
</evidence>
<protein>
    <submittedName>
        <fullName evidence="2 3">Membrane protein</fullName>
    </submittedName>
</protein>
<dbReference type="InterPro" id="IPR014509">
    <property type="entry name" value="YjdF-like"/>
</dbReference>
<dbReference type="EMBL" id="FOSX01000001">
    <property type="protein sequence ID" value="SFK28696.1"/>
    <property type="molecule type" value="Genomic_DNA"/>
</dbReference>
<keyword evidence="1" id="KW-0472">Membrane</keyword>
<dbReference type="EMBL" id="FOKJ01000003">
    <property type="protein sequence ID" value="SFA79493.1"/>
    <property type="molecule type" value="Genomic_DNA"/>
</dbReference>
<dbReference type="Pfam" id="PF09997">
    <property type="entry name" value="DUF2238"/>
    <property type="match status" value="1"/>
</dbReference>
<feature type="transmembrane region" description="Helical" evidence="1">
    <location>
        <begin position="32"/>
        <end position="48"/>
    </location>
</feature>